<keyword evidence="2" id="KW-1185">Reference proteome</keyword>
<reference evidence="1 2" key="1">
    <citation type="submission" date="2019-09" db="EMBL/GenBank/DDBJ databases">
        <authorList>
            <person name="Ou C."/>
        </authorList>
    </citation>
    <scope>NUCLEOTIDE SEQUENCE [LARGE SCALE GENOMIC DNA]</scope>
    <source>
        <strain evidence="1">S2</strain>
        <tissue evidence="1">Leaf</tissue>
    </source>
</reference>
<sequence length="252" mass="27687">MEFLHLSRVPQSSEAQMMISPLLAKTSHLGCAGVKAILSAIDRILSSTGTQEIDECEPALEALGQIRSSIQGAKFLLSSSPPAARHVIYAALDRQGRGEQLFTALKEDLFGVQSIITTETVSEASPSSLLEYFFNSPPELEGNRAKQLACRECLGPMIISQFFMHGSTVPELIKNLTTCLKKKDDDVAKIILEALRKVTHWNAESRTVEQVAFEVYGLVPPTGCEVEFMVMGWDYTNPQRPNIHRGSIGVAH</sequence>
<dbReference type="InterPro" id="IPR019538">
    <property type="entry name" value="PSMD5"/>
</dbReference>
<evidence type="ECO:0000313" key="2">
    <source>
        <dbReference type="Proteomes" id="UP000327157"/>
    </source>
</evidence>
<dbReference type="GO" id="GO:0043248">
    <property type="term" value="P:proteasome assembly"/>
    <property type="evidence" value="ECO:0007669"/>
    <property type="project" value="InterPro"/>
</dbReference>
<protein>
    <submittedName>
        <fullName evidence="1">Uncharacterized protein</fullName>
    </submittedName>
</protein>
<proteinExistence type="predicted"/>
<dbReference type="AlphaFoldDB" id="A0A5N5FQH6"/>
<reference evidence="2" key="2">
    <citation type="submission" date="2019-10" db="EMBL/GenBank/DDBJ databases">
        <title>A de novo genome assembly of a pear dwarfing rootstock.</title>
        <authorList>
            <person name="Wang F."/>
            <person name="Wang J."/>
            <person name="Li S."/>
            <person name="Zhang Y."/>
            <person name="Fang M."/>
            <person name="Ma L."/>
            <person name="Zhao Y."/>
            <person name="Jiang S."/>
        </authorList>
    </citation>
    <scope>NUCLEOTIDE SEQUENCE [LARGE SCALE GENOMIC DNA]</scope>
</reference>
<evidence type="ECO:0000313" key="1">
    <source>
        <dbReference type="EMBL" id="KAB2605389.1"/>
    </source>
</evidence>
<accession>A0A5N5FQH6</accession>
<dbReference type="GO" id="GO:0005829">
    <property type="term" value="C:cytosol"/>
    <property type="evidence" value="ECO:0007669"/>
    <property type="project" value="TreeGrafter"/>
</dbReference>
<name>A0A5N5FQH6_9ROSA</name>
<dbReference type="EMBL" id="SMOL01000559">
    <property type="protein sequence ID" value="KAB2605389.1"/>
    <property type="molecule type" value="Genomic_DNA"/>
</dbReference>
<gene>
    <name evidence="1" type="ORF">D8674_005106</name>
</gene>
<dbReference type="OrthoDB" id="10250600at2759"/>
<organism evidence="1 2">
    <name type="scientific">Pyrus ussuriensis x Pyrus communis</name>
    <dbReference type="NCBI Taxonomy" id="2448454"/>
    <lineage>
        <taxon>Eukaryota</taxon>
        <taxon>Viridiplantae</taxon>
        <taxon>Streptophyta</taxon>
        <taxon>Embryophyta</taxon>
        <taxon>Tracheophyta</taxon>
        <taxon>Spermatophyta</taxon>
        <taxon>Magnoliopsida</taxon>
        <taxon>eudicotyledons</taxon>
        <taxon>Gunneridae</taxon>
        <taxon>Pentapetalae</taxon>
        <taxon>rosids</taxon>
        <taxon>fabids</taxon>
        <taxon>Rosales</taxon>
        <taxon>Rosaceae</taxon>
        <taxon>Amygdaloideae</taxon>
        <taxon>Maleae</taxon>
        <taxon>Pyrus</taxon>
    </lineage>
</organism>
<comment type="caution">
    <text evidence="1">The sequence shown here is derived from an EMBL/GenBank/DDBJ whole genome shotgun (WGS) entry which is preliminary data.</text>
</comment>
<dbReference type="PANTHER" id="PTHR13554">
    <property type="entry name" value="26S PROTEASOME NON-ATPASE REGULATORY SUBUNIT 5-RELATED"/>
    <property type="match status" value="1"/>
</dbReference>
<dbReference type="Proteomes" id="UP000327157">
    <property type="component" value="Chromosome 11"/>
</dbReference>
<dbReference type="PANTHER" id="PTHR13554:SF10">
    <property type="entry name" value="26S PROTEASOME NON-ATPASE REGULATORY SUBUNIT 5"/>
    <property type="match status" value="1"/>
</dbReference>
<reference evidence="1 2" key="3">
    <citation type="submission" date="2019-11" db="EMBL/GenBank/DDBJ databases">
        <title>A de novo genome assembly of a pear dwarfing rootstock.</title>
        <authorList>
            <person name="Wang F."/>
            <person name="Wang J."/>
            <person name="Li S."/>
            <person name="Zhang Y."/>
            <person name="Fang M."/>
            <person name="Ma L."/>
            <person name="Zhao Y."/>
            <person name="Jiang S."/>
        </authorList>
    </citation>
    <scope>NUCLEOTIDE SEQUENCE [LARGE SCALE GENOMIC DNA]</scope>
    <source>
        <strain evidence="1">S2</strain>
        <tissue evidence="1">Leaf</tissue>
    </source>
</reference>